<evidence type="ECO:0000256" key="6">
    <source>
        <dbReference type="ARBA" id="ARBA00022806"/>
    </source>
</evidence>
<dbReference type="Gene3D" id="1.10.275.40">
    <property type="match status" value="1"/>
</dbReference>
<evidence type="ECO:0000256" key="3">
    <source>
        <dbReference type="ARBA" id="ARBA00022741"/>
    </source>
</evidence>
<keyword evidence="2" id="KW-0479">Metal-binding</keyword>
<dbReference type="InterPro" id="IPR027417">
    <property type="entry name" value="P-loop_NTPase"/>
</dbReference>
<dbReference type="Gene3D" id="1.10.30.20">
    <property type="entry name" value="Bacterial XPD DNA helicase, FeS cluster domain"/>
    <property type="match status" value="1"/>
</dbReference>
<reference evidence="15 16" key="1">
    <citation type="submission" date="2021-03" db="EMBL/GenBank/DDBJ databases">
        <title>Genomic Encyclopedia of Type Strains, Phase IV (KMG-IV): sequencing the most valuable type-strain genomes for metagenomic binning, comparative biology and taxonomic classification.</title>
        <authorList>
            <person name="Goeker M."/>
        </authorList>
    </citation>
    <scope>NUCLEOTIDE SEQUENCE [LARGE SCALE GENOMIC DNA]</scope>
    <source>
        <strain evidence="15 16">DSM 6139</strain>
    </source>
</reference>
<keyword evidence="7" id="KW-0067">ATP-binding</keyword>
<evidence type="ECO:0000313" key="16">
    <source>
        <dbReference type="Proteomes" id="UP001519271"/>
    </source>
</evidence>
<evidence type="ECO:0000256" key="9">
    <source>
        <dbReference type="ARBA" id="ARBA00023014"/>
    </source>
</evidence>
<dbReference type="Pfam" id="PF13307">
    <property type="entry name" value="Helicase_C_2"/>
    <property type="match status" value="1"/>
</dbReference>
<keyword evidence="6 15" id="KW-0347">Helicase</keyword>
<dbReference type="Proteomes" id="UP001519271">
    <property type="component" value="Unassembled WGS sequence"/>
</dbReference>
<protein>
    <submittedName>
        <fullName evidence="15">Rad3-related DNA helicase</fullName>
    </submittedName>
</protein>
<evidence type="ECO:0000256" key="8">
    <source>
        <dbReference type="ARBA" id="ARBA00023004"/>
    </source>
</evidence>
<dbReference type="InterPro" id="IPR014013">
    <property type="entry name" value="Helic_SF1/SF2_ATP-bd_DinG/Rad3"/>
</dbReference>
<keyword evidence="12" id="KW-0413">Isomerase</keyword>
<evidence type="ECO:0000256" key="10">
    <source>
        <dbReference type="ARBA" id="ARBA00023125"/>
    </source>
</evidence>
<evidence type="ECO:0000256" key="2">
    <source>
        <dbReference type="ARBA" id="ARBA00022723"/>
    </source>
</evidence>
<dbReference type="SUPFAM" id="SSF52540">
    <property type="entry name" value="P-loop containing nucleoside triphosphate hydrolases"/>
    <property type="match status" value="2"/>
</dbReference>
<dbReference type="Pfam" id="PF06733">
    <property type="entry name" value="DEAD_2"/>
    <property type="match status" value="1"/>
</dbReference>
<gene>
    <name evidence="15" type="ORF">J2Z34_002163</name>
</gene>
<keyword evidence="5" id="KW-0378">Hydrolase</keyword>
<evidence type="ECO:0000313" key="15">
    <source>
        <dbReference type="EMBL" id="MBP1919667.1"/>
    </source>
</evidence>
<dbReference type="PANTHER" id="PTHR11472">
    <property type="entry name" value="DNA REPAIR DEAD HELICASE RAD3/XP-D SUBFAMILY MEMBER"/>
    <property type="match status" value="1"/>
</dbReference>
<dbReference type="Gene3D" id="3.40.50.300">
    <property type="entry name" value="P-loop containing nucleotide triphosphate hydrolases"/>
    <property type="match status" value="2"/>
</dbReference>
<keyword evidence="3" id="KW-0547">Nucleotide-binding</keyword>
<comment type="caution">
    <text evidence="15">The sequence shown here is derived from an EMBL/GenBank/DDBJ whole genome shotgun (WGS) entry which is preliminary data.</text>
</comment>
<dbReference type="InterPro" id="IPR042493">
    <property type="entry name" value="XPD_DNA_FeS"/>
</dbReference>
<evidence type="ECO:0000259" key="14">
    <source>
        <dbReference type="PROSITE" id="PS51193"/>
    </source>
</evidence>
<dbReference type="InterPro" id="IPR010614">
    <property type="entry name" value="RAD3-like_helicase_DEAD"/>
</dbReference>
<keyword evidence="8" id="KW-0408">Iron</keyword>
<dbReference type="SMART" id="SM00488">
    <property type="entry name" value="DEXDc2"/>
    <property type="match status" value="1"/>
</dbReference>
<evidence type="ECO:0000256" key="12">
    <source>
        <dbReference type="ARBA" id="ARBA00023235"/>
    </source>
</evidence>
<dbReference type="SMART" id="SM00491">
    <property type="entry name" value="HELICc2"/>
    <property type="match status" value="1"/>
</dbReference>
<keyword evidence="9" id="KW-0411">Iron-sulfur</keyword>
<keyword evidence="10" id="KW-0238">DNA-binding</keyword>
<dbReference type="PROSITE" id="PS51193">
    <property type="entry name" value="HELICASE_ATP_BIND_2"/>
    <property type="match status" value="1"/>
</dbReference>
<dbReference type="InterPro" id="IPR006554">
    <property type="entry name" value="Helicase-like_DEXD_c2"/>
</dbReference>
<sequence length="771" mass="89342">MTEVKISVRNLIEFVLRHGDISSKSAASSPARLEEGTRAHVAHQKMRLDEDGSYIKEYYLKHTREIDGCLFTVDGRADGLIHDKYIEEIKSTYVPLEDIEDGSLMHWAQVMFYGFMYLEDKQGEAIELKLTYCNLDDNGHKTFDRSCTIEELRSFVEDVITGYMRFIRERLRWQELRDVSLKALEFPFERYREGQRELAVAVYGTIKEGRKLFAQAPTGTGKTVSTLFPSLKALGEGYLDRIFYLTSKGTGKTVAEETVEVLKTKGTRIRTLTLTGKEKACLNETVECEPEKCPFAKGHLDRINSCLLEMLQNEETFTREKLEEYAIKHMVCPFEMSLDMSLFSDLIICDYNYVFDPRVYLRRFFMDIREKYMFLVDEAHNLVDRSREMYSSTILKSEVMEAKKAAKGKSKKLEKSINDMNKIFIAERKELEIIGGRRTSDAVPEELLQHAEKFITAFEGFQKDHPEEFEEKEKILDLFFKAHNFVAAGAMFREGYIAYTESDPRDVRFRIFCMDPGEILVEIFKRARASVIFSATLTPMKYYMDVLGGEEGDYRMALKSPFPKENLQVFLDRRIDTRFSARENSFESIADNIHAMAMMKKGNYMAFFPSYKYMNNVYEVFCEKYGTKIDTFLQTPSMEDAEREIVMASFRSSREKSYTAFMVLGGVFAEGIDLKGEALIGASVVGVGYPQVSFERDLIRDYFEKEGLGYEYAYIYPGMNRVLQAGGRVIRTEEDKGTILLMDLRYSWNSFKSLLPEHWLPLSEWKRQDLL</sequence>
<evidence type="ECO:0000256" key="5">
    <source>
        <dbReference type="ARBA" id="ARBA00022801"/>
    </source>
</evidence>
<dbReference type="GO" id="GO:0004386">
    <property type="term" value="F:helicase activity"/>
    <property type="evidence" value="ECO:0007669"/>
    <property type="project" value="UniProtKB-KW"/>
</dbReference>
<feature type="domain" description="Helicase ATP-binding" evidence="14">
    <location>
        <begin position="181"/>
        <end position="433"/>
    </location>
</feature>
<dbReference type="InterPro" id="IPR006555">
    <property type="entry name" value="ATP-dep_Helicase_C"/>
</dbReference>
<evidence type="ECO:0000256" key="7">
    <source>
        <dbReference type="ARBA" id="ARBA00022840"/>
    </source>
</evidence>
<evidence type="ECO:0000256" key="13">
    <source>
        <dbReference type="ARBA" id="ARBA00038058"/>
    </source>
</evidence>
<keyword evidence="16" id="KW-1185">Reference proteome</keyword>
<comment type="similarity">
    <text evidence="13">Belongs to the helicase family. DinG subfamily.</text>
</comment>
<evidence type="ECO:0000256" key="1">
    <source>
        <dbReference type="ARBA" id="ARBA00022485"/>
    </source>
</evidence>
<name>A0ABS4G5C4_9CLOT</name>
<proteinExistence type="inferred from homology"/>
<organism evidence="15 16">
    <name type="scientific">Youngiibacter multivorans</name>
    <dbReference type="NCBI Taxonomy" id="937251"/>
    <lineage>
        <taxon>Bacteria</taxon>
        <taxon>Bacillati</taxon>
        <taxon>Bacillota</taxon>
        <taxon>Clostridia</taxon>
        <taxon>Eubacteriales</taxon>
        <taxon>Clostridiaceae</taxon>
        <taxon>Youngiibacter</taxon>
    </lineage>
</organism>
<evidence type="ECO:0000256" key="11">
    <source>
        <dbReference type="ARBA" id="ARBA00023204"/>
    </source>
</evidence>
<dbReference type="InterPro" id="IPR045028">
    <property type="entry name" value="DinG/Rad3-like"/>
</dbReference>
<keyword evidence="1" id="KW-0004">4Fe-4S</keyword>
<keyword evidence="4" id="KW-0227">DNA damage</keyword>
<keyword evidence="11" id="KW-0234">DNA repair</keyword>
<dbReference type="PANTHER" id="PTHR11472:SF34">
    <property type="entry name" value="REGULATOR OF TELOMERE ELONGATION HELICASE 1"/>
    <property type="match status" value="1"/>
</dbReference>
<evidence type="ECO:0000256" key="4">
    <source>
        <dbReference type="ARBA" id="ARBA00022763"/>
    </source>
</evidence>
<accession>A0ABS4G5C4</accession>
<dbReference type="EMBL" id="JAGGKC010000018">
    <property type="protein sequence ID" value="MBP1919667.1"/>
    <property type="molecule type" value="Genomic_DNA"/>
</dbReference>